<dbReference type="InterPro" id="IPR034035">
    <property type="entry name" value="Astacin-like_dom"/>
</dbReference>
<reference evidence="16" key="1">
    <citation type="submission" date="2025-08" db="UniProtKB">
        <authorList>
            <consortium name="RefSeq"/>
        </authorList>
    </citation>
    <scope>IDENTIFICATION</scope>
    <source>
        <tissue evidence="16">Tentacle</tissue>
    </source>
</reference>
<dbReference type="Pfam" id="PF00629">
    <property type="entry name" value="MAM"/>
    <property type="match status" value="1"/>
</dbReference>
<dbReference type="Proteomes" id="UP000515163">
    <property type="component" value="Unplaced"/>
</dbReference>
<dbReference type="PROSITE" id="PS50060">
    <property type="entry name" value="MAM_2"/>
    <property type="match status" value="1"/>
</dbReference>
<evidence type="ECO:0000313" key="15">
    <source>
        <dbReference type="Proteomes" id="UP000515163"/>
    </source>
</evidence>
<feature type="binding site" evidence="10">
    <location>
        <position position="129"/>
    </location>
    <ligand>
        <name>Zn(2+)</name>
        <dbReference type="ChEBI" id="CHEBI:29105"/>
        <note>catalytic</note>
    </ligand>
</feature>
<gene>
    <name evidence="16" type="primary">LOC116306718</name>
</gene>
<dbReference type="AlphaFoldDB" id="A0A6P8J5D1"/>
<dbReference type="SMART" id="SM00137">
    <property type="entry name" value="MAM"/>
    <property type="match status" value="1"/>
</dbReference>
<dbReference type="RefSeq" id="XP_031572670.1">
    <property type="nucleotide sequence ID" value="XM_031716810.1"/>
</dbReference>
<feature type="domain" description="MAM" evidence="13">
    <location>
        <begin position="295"/>
        <end position="457"/>
    </location>
</feature>
<keyword evidence="6 10" id="KW-0482">Metalloprotease</keyword>
<dbReference type="GO" id="GO:0006508">
    <property type="term" value="P:proteolysis"/>
    <property type="evidence" value="ECO:0007669"/>
    <property type="project" value="UniProtKB-KW"/>
</dbReference>
<sequence length="458" mass="51687">MVQQIEVDEILFEGDIVLDEKNRDVDEPQEQKRNARRDRSKIWKTKVVPYVIDQSLRSPTDAGPHIQQAIAEFHKHTCVKFVPRKNEKNWIKFVKKSGCYSSVGKIYWKRGGQDVSIGQGCARKGIIMHELLHALGFWHEQSRPDRDQYVKVLWENIARGKKHNFDKYGHGKIDRLKAAYDLGSIMHYGKYEFSRNGKPTIESISNPNQQLGQRNGFSQTDIFEVNALYDCSGPSNGWSSWSDYGPCVRIRRCTKIRQRFCSSSDVSNCPGANAKGLEKETAQCSPSECNAVLKDDCNFDQDMCGWKARSRTNTLSWTRRSGSTPSSNTGPNSDHTSGLGSYVYVEASSSTTKGQTATLVSKVFPPAPSGRCMSFFYHMYGATMGSLNVYIKSSSSPVLSRVFKISGDQKNKWHQALINISNMFYTYKVVFESVRGSSYLSDIALDDITFTKGPCPKR</sequence>
<dbReference type="PRINTS" id="PR00480">
    <property type="entry name" value="ASTACIN"/>
</dbReference>
<dbReference type="FunFam" id="3.40.390.10:FF:000015">
    <property type="entry name" value="Meprin A subunit"/>
    <property type="match status" value="1"/>
</dbReference>
<feature type="active site" evidence="10">
    <location>
        <position position="130"/>
    </location>
</feature>
<dbReference type="InterPro" id="IPR000998">
    <property type="entry name" value="MAM_dom"/>
</dbReference>
<evidence type="ECO:0000256" key="7">
    <source>
        <dbReference type="ARBA" id="ARBA00023145"/>
    </source>
</evidence>
<evidence type="ECO:0000256" key="9">
    <source>
        <dbReference type="ARBA" id="ARBA00023180"/>
    </source>
</evidence>
<keyword evidence="2 10" id="KW-0479">Metal-binding</keyword>
<dbReference type="OrthoDB" id="5974699at2759"/>
<dbReference type="InterPro" id="IPR013320">
    <property type="entry name" value="ConA-like_dom_sf"/>
</dbReference>
<dbReference type="SUPFAM" id="SSF55486">
    <property type="entry name" value="Metalloproteases ('zincins'), catalytic domain"/>
    <property type="match status" value="1"/>
</dbReference>
<keyword evidence="4 10" id="KW-0378">Hydrolase</keyword>
<dbReference type="InterPro" id="IPR024079">
    <property type="entry name" value="MetalloPept_cat_dom_sf"/>
</dbReference>
<comment type="cofactor">
    <cofactor evidence="10 11">
        <name>Zn(2+)</name>
        <dbReference type="ChEBI" id="CHEBI:29105"/>
    </cofactor>
    <text evidence="10 11">Binds 1 zinc ion per subunit.</text>
</comment>
<feature type="binding site" evidence="10">
    <location>
        <position position="133"/>
    </location>
    <ligand>
        <name>Zn(2+)</name>
        <dbReference type="ChEBI" id="CHEBI:29105"/>
        <note>catalytic</note>
    </ligand>
</feature>
<dbReference type="PROSITE" id="PS51864">
    <property type="entry name" value="ASTACIN"/>
    <property type="match status" value="1"/>
</dbReference>
<evidence type="ECO:0000256" key="1">
    <source>
        <dbReference type="ARBA" id="ARBA00022670"/>
    </source>
</evidence>
<dbReference type="InterPro" id="IPR006026">
    <property type="entry name" value="Peptidase_Metallo"/>
</dbReference>
<protein>
    <recommendedName>
        <fullName evidence="11">Metalloendopeptidase</fullName>
        <ecNumber evidence="11">3.4.24.-</ecNumber>
    </recommendedName>
</protein>
<dbReference type="EC" id="3.4.24.-" evidence="11"/>
<feature type="domain" description="Peptidase M12A" evidence="14">
    <location>
        <begin position="34"/>
        <end position="232"/>
    </location>
</feature>
<evidence type="ECO:0000256" key="3">
    <source>
        <dbReference type="ARBA" id="ARBA00022729"/>
    </source>
</evidence>
<dbReference type="GeneID" id="116306718"/>
<evidence type="ECO:0000256" key="12">
    <source>
        <dbReference type="SAM" id="MobiDB-lite"/>
    </source>
</evidence>
<keyword evidence="5 10" id="KW-0862">Zinc</keyword>
<evidence type="ECO:0000313" key="16">
    <source>
        <dbReference type="RefSeq" id="XP_031572670.1"/>
    </source>
</evidence>
<dbReference type="Pfam" id="PF01400">
    <property type="entry name" value="Astacin"/>
    <property type="match status" value="1"/>
</dbReference>
<evidence type="ECO:0000256" key="2">
    <source>
        <dbReference type="ARBA" id="ARBA00022723"/>
    </source>
</evidence>
<evidence type="ECO:0000256" key="8">
    <source>
        <dbReference type="ARBA" id="ARBA00023157"/>
    </source>
</evidence>
<comment type="caution">
    <text evidence="10">Lacks conserved residue(s) required for the propagation of feature annotation.</text>
</comment>
<dbReference type="Gene3D" id="3.40.390.10">
    <property type="entry name" value="Collagenase (Catalytic Domain)"/>
    <property type="match status" value="1"/>
</dbReference>
<dbReference type="InterPro" id="IPR001506">
    <property type="entry name" value="Peptidase_M12A"/>
</dbReference>
<dbReference type="PROSITE" id="PS00740">
    <property type="entry name" value="MAM_1"/>
    <property type="match status" value="1"/>
</dbReference>
<feature type="region of interest" description="Disordered" evidence="12">
    <location>
        <begin position="316"/>
        <end position="335"/>
    </location>
</feature>
<dbReference type="InParanoid" id="A0A6P8J5D1"/>
<dbReference type="PANTHER" id="PTHR10127">
    <property type="entry name" value="DISCOIDIN, CUB, EGF, LAMININ , AND ZINC METALLOPROTEASE DOMAIN CONTAINING"/>
    <property type="match status" value="1"/>
</dbReference>
<proteinExistence type="predicted"/>
<keyword evidence="15" id="KW-1185">Reference proteome</keyword>
<feature type="binding site" evidence="10">
    <location>
        <position position="139"/>
    </location>
    <ligand>
        <name>Zn(2+)</name>
        <dbReference type="ChEBI" id="CHEBI:29105"/>
        <note>catalytic</note>
    </ligand>
</feature>
<evidence type="ECO:0000256" key="11">
    <source>
        <dbReference type="RuleBase" id="RU361183"/>
    </source>
</evidence>
<dbReference type="FunCoup" id="A0A6P8J5D1">
    <property type="interactions" value="83"/>
</dbReference>
<evidence type="ECO:0000256" key="5">
    <source>
        <dbReference type="ARBA" id="ARBA00022833"/>
    </source>
</evidence>
<dbReference type="KEGG" id="aten:116306718"/>
<dbReference type="PANTHER" id="PTHR10127:SF780">
    <property type="entry name" value="METALLOENDOPEPTIDASE"/>
    <property type="match status" value="1"/>
</dbReference>
<evidence type="ECO:0000259" key="14">
    <source>
        <dbReference type="PROSITE" id="PS51864"/>
    </source>
</evidence>
<dbReference type="GO" id="GO:0016020">
    <property type="term" value="C:membrane"/>
    <property type="evidence" value="ECO:0007669"/>
    <property type="project" value="InterPro"/>
</dbReference>
<dbReference type="Gene3D" id="2.60.120.200">
    <property type="match status" value="1"/>
</dbReference>
<dbReference type="SMART" id="SM00235">
    <property type="entry name" value="ZnMc"/>
    <property type="match status" value="1"/>
</dbReference>
<name>A0A6P8J5D1_ACTTE</name>
<dbReference type="SUPFAM" id="SSF49899">
    <property type="entry name" value="Concanavalin A-like lectins/glucanases"/>
    <property type="match status" value="1"/>
</dbReference>
<keyword evidence="7" id="KW-0865">Zymogen</keyword>
<evidence type="ECO:0000256" key="6">
    <source>
        <dbReference type="ARBA" id="ARBA00023049"/>
    </source>
</evidence>
<dbReference type="CDD" id="cd06263">
    <property type="entry name" value="MAM"/>
    <property type="match status" value="1"/>
</dbReference>
<feature type="disulfide bond" evidence="10">
    <location>
        <begin position="99"/>
        <end position="121"/>
    </location>
</feature>
<dbReference type="GO" id="GO:0008270">
    <property type="term" value="F:zinc ion binding"/>
    <property type="evidence" value="ECO:0007669"/>
    <property type="project" value="UniProtKB-UniRule"/>
</dbReference>
<keyword evidence="9" id="KW-0325">Glycoprotein</keyword>
<evidence type="ECO:0000256" key="10">
    <source>
        <dbReference type="PROSITE-ProRule" id="PRU01211"/>
    </source>
</evidence>
<keyword evidence="3" id="KW-0732">Signal</keyword>
<keyword evidence="8 10" id="KW-1015">Disulfide bond</keyword>
<evidence type="ECO:0000256" key="4">
    <source>
        <dbReference type="ARBA" id="ARBA00022801"/>
    </source>
</evidence>
<evidence type="ECO:0000259" key="13">
    <source>
        <dbReference type="PROSITE" id="PS50060"/>
    </source>
</evidence>
<dbReference type="CDD" id="cd04280">
    <property type="entry name" value="ZnMc_astacin_like"/>
    <property type="match status" value="1"/>
</dbReference>
<keyword evidence="1 10" id="KW-0645">Protease</keyword>
<organism evidence="15 16">
    <name type="scientific">Actinia tenebrosa</name>
    <name type="common">Australian red waratah sea anemone</name>
    <dbReference type="NCBI Taxonomy" id="6105"/>
    <lineage>
        <taxon>Eukaryota</taxon>
        <taxon>Metazoa</taxon>
        <taxon>Cnidaria</taxon>
        <taxon>Anthozoa</taxon>
        <taxon>Hexacorallia</taxon>
        <taxon>Actiniaria</taxon>
        <taxon>Actiniidae</taxon>
        <taxon>Actinia</taxon>
    </lineage>
</organism>
<dbReference type="GO" id="GO:0004222">
    <property type="term" value="F:metalloendopeptidase activity"/>
    <property type="evidence" value="ECO:0007669"/>
    <property type="project" value="UniProtKB-UniRule"/>
</dbReference>
<accession>A0A6P8J5D1</accession>